<gene>
    <name evidence="2" type="ORF">VP01_2284g3</name>
</gene>
<dbReference type="EMBL" id="LAVV01007152">
    <property type="protein sequence ID" value="KNZ56933.1"/>
    <property type="molecule type" value="Genomic_DNA"/>
</dbReference>
<sequence>MTPKNRHLSIQSTPFHFNSVSVIQIYQKELQWKETRRRVKLRSMQIFKKMWSSSISPPKPAFFSRGPTTHLQTYPPDMNSIIEIIDDFLSTFLHGAKEFINPVSSSSRPWGSKMWAIGWRKSQEFLQSFGWQNNWSLIPQDGLRSLQKEKQMLMEKFNIPSFDSL</sequence>
<reference evidence="2 3" key="1">
    <citation type="submission" date="2015-08" db="EMBL/GenBank/DDBJ databases">
        <title>Next Generation Sequencing and Analysis of the Genome of Puccinia sorghi L Schw, the Causal Agent of Maize Common Rust.</title>
        <authorList>
            <person name="Rochi L."/>
            <person name="Burguener G."/>
            <person name="Darino M."/>
            <person name="Turjanski A."/>
            <person name="Kreff E."/>
            <person name="Dieguez M.J."/>
            <person name="Sacco F."/>
        </authorList>
    </citation>
    <scope>NUCLEOTIDE SEQUENCE [LARGE SCALE GENOMIC DNA]</scope>
    <source>
        <strain evidence="2 3">RO10H11247</strain>
    </source>
</reference>
<organism evidence="2 3">
    <name type="scientific">Puccinia sorghi</name>
    <dbReference type="NCBI Taxonomy" id="27349"/>
    <lineage>
        <taxon>Eukaryota</taxon>
        <taxon>Fungi</taxon>
        <taxon>Dikarya</taxon>
        <taxon>Basidiomycota</taxon>
        <taxon>Pucciniomycotina</taxon>
        <taxon>Pucciniomycetes</taxon>
        <taxon>Pucciniales</taxon>
        <taxon>Pucciniaceae</taxon>
        <taxon>Puccinia</taxon>
    </lineage>
</organism>
<dbReference type="Proteomes" id="UP000037035">
    <property type="component" value="Unassembled WGS sequence"/>
</dbReference>
<evidence type="ECO:0000313" key="2">
    <source>
        <dbReference type="EMBL" id="KNZ56933.1"/>
    </source>
</evidence>
<name>A0A0L6V854_9BASI</name>
<comment type="caution">
    <text evidence="2">The sequence shown here is derived from an EMBL/GenBank/DDBJ whole genome shotgun (WGS) entry which is preliminary data.</text>
</comment>
<proteinExistence type="predicted"/>
<keyword evidence="3" id="KW-1185">Reference proteome</keyword>
<dbReference type="Pfam" id="PF20515">
    <property type="entry name" value="2OG-FeII_Oxy_6"/>
    <property type="match status" value="1"/>
</dbReference>
<dbReference type="AlphaFoldDB" id="A0A0L6V854"/>
<evidence type="ECO:0000313" key="3">
    <source>
        <dbReference type="Proteomes" id="UP000037035"/>
    </source>
</evidence>
<accession>A0A0L6V854</accession>
<feature type="domain" description="Tet-like 2OG-Fe(II) oxygenase" evidence="1">
    <location>
        <begin position="87"/>
        <end position="135"/>
    </location>
</feature>
<evidence type="ECO:0000259" key="1">
    <source>
        <dbReference type="Pfam" id="PF20515"/>
    </source>
</evidence>
<protein>
    <recommendedName>
        <fullName evidence="1">Tet-like 2OG-Fe(II) oxygenase domain-containing protein</fullName>
    </recommendedName>
</protein>
<dbReference type="VEuPathDB" id="FungiDB:VP01_2284g3"/>
<dbReference type="InterPro" id="IPR046798">
    <property type="entry name" value="2OG-FeII_Oxy_6"/>
</dbReference>